<evidence type="ECO:0000313" key="2">
    <source>
        <dbReference type="EMBL" id="MCD7459552.1"/>
    </source>
</evidence>
<accession>A0ABS8SKX0</accession>
<keyword evidence="3" id="KW-1185">Reference proteome</keyword>
<name>A0ABS8SKX0_DATST</name>
<organism evidence="2 3">
    <name type="scientific">Datura stramonium</name>
    <name type="common">Jimsonweed</name>
    <name type="synonym">Common thornapple</name>
    <dbReference type="NCBI Taxonomy" id="4076"/>
    <lineage>
        <taxon>Eukaryota</taxon>
        <taxon>Viridiplantae</taxon>
        <taxon>Streptophyta</taxon>
        <taxon>Embryophyta</taxon>
        <taxon>Tracheophyta</taxon>
        <taxon>Spermatophyta</taxon>
        <taxon>Magnoliopsida</taxon>
        <taxon>eudicotyledons</taxon>
        <taxon>Gunneridae</taxon>
        <taxon>Pentapetalae</taxon>
        <taxon>asterids</taxon>
        <taxon>lamiids</taxon>
        <taxon>Solanales</taxon>
        <taxon>Solanaceae</taxon>
        <taxon>Solanoideae</taxon>
        <taxon>Datureae</taxon>
        <taxon>Datura</taxon>
    </lineage>
</organism>
<sequence>EWGQLRRRWKINGELIVWELEDREFGNMERWGIGKGWVGPFLIEILNWDPHPYQRYIGDHRFDPVSNLETIAYVFWVATTFKWWYAPLIQQFAGSSTGLTFMLLGFFLHIMVQPFTHLDR</sequence>
<evidence type="ECO:0000256" key="1">
    <source>
        <dbReference type="SAM" id="Phobius"/>
    </source>
</evidence>
<keyword evidence="1" id="KW-1133">Transmembrane helix</keyword>
<protein>
    <submittedName>
        <fullName evidence="2">Uncharacterized protein</fullName>
    </submittedName>
</protein>
<feature type="non-terminal residue" evidence="2">
    <location>
        <position position="1"/>
    </location>
</feature>
<evidence type="ECO:0000313" key="3">
    <source>
        <dbReference type="Proteomes" id="UP000823775"/>
    </source>
</evidence>
<gene>
    <name evidence="2" type="ORF">HAX54_041248</name>
</gene>
<dbReference type="EMBL" id="JACEIK010000594">
    <property type="protein sequence ID" value="MCD7459552.1"/>
    <property type="molecule type" value="Genomic_DNA"/>
</dbReference>
<feature type="transmembrane region" description="Helical" evidence="1">
    <location>
        <begin position="92"/>
        <end position="112"/>
    </location>
</feature>
<dbReference type="Proteomes" id="UP000823775">
    <property type="component" value="Unassembled WGS sequence"/>
</dbReference>
<proteinExistence type="predicted"/>
<reference evidence="2 3" key="1">
    <citation type="journal article" date="2021" name="BMC Genomics">
        <title>Datura genome reveals duplications of psychoactive alkaloid biosynthetic genes and high mutation rate following tissue culture.</title>
        <authorList>
            <person name="Rajewski A."/>
            <person name="Carter-House D."/>
            <person name="Stajich J."/>
            <person name="Litt A."/>
        </authorList>
    </citation>
    <scope>NUCLEOTIDE SEQUENCE [LARGE SCALE GENOMIC DNA]</scope>
    <source>
        <strain evidence="2">AR-01</strain>
    </source>
</reference>
<comment type="caution">
    <text evidence="2">The sequence shown here is derived from an EMBL/GenBank/DDBJ whole genome shotgun (WGS) entry which is preliminary data.</text>
</comment>
<keyword evidence="1" id="KW-0472">Membrane</keyword>
<keyword evidence="1" id="KW-0812">Transmembrane</keyword>